<keyword evidence="1" id="KW-0812">Transmembrane</keyword>
<sequence>MVKRTAAASLIILILVIFGGRFYFTYKLDGHILYAEYAVCLLVTIGVLLYGLITEQRNLKNKTYSKKDMMKWSRGHKVIILCSIVIILLGSHLIYLQFHYPVPKTGPVGDLLNSKPDWFDIMVRFYIIMTAVFTALRSTLVIRAFSRAMEKQHEIIKEDADHL</sequence>
<feature type="transmembrane region" description="Helical" evidence="1">
    <location>
        <begin position="78"/>
        <end position="98"/>
    </location>
</feature>
<keyword evidence="1" id="KW-1133">Transmembrane helix</keyword>
<evidence type="ECO:0000256" key="1">
    <source>
        <dbReference type="SAM" id="Phobius"/>
    </source>
</evidence>
<comment type="caution">
    <text evidence="2">The sequence shown here is derived from an EMBL/GenBank/DDBJ whole genome shotgun (WGS) entry which is preliminary data.</text>
</comment>
<protein>
    <submittedName>
        <fullName evidence="2">Uncharacterized protein</fullName>
    </submittedName>
</protein>
<feature type="transmembrane region" description="Helical" evidence="1">
    <location>
        <begin position="118"/>
        <end position="142"/>
    </location>
</feature>
<evidence type="ECO:0000313" key="3">
    <source>
        <dbReference type="Proteomes" id="UP001597540"/>
    </source>
</evidence>
<evidence type="ECO:0000313" key="2">
    <source>
        <dbReference type="EMBL" id="MFD2702990.1"/>
    </source>
</evidence>
<feature type="transmembrane region" description="Helical" evidence="1">
    <location>
        <begin position="7"/>
        <end position="26"/>
    </location>
</feature>
<name>A0ABW5SU70_9BACL</name>
<keyword evidence="1" id="KW-0472">Membrane</keyword>
<keyword evidence="3" id="KW-1185">Reference proteome</keyword>
<proteinExistence type="predicted"/>
<dbReference type="EMBL" id="JBHUMJ010000009">
    <property type="protein sequence ID" value="MFD2702990.1"/>
    <property type="molecule type" value="Genomic_DNA"/>
</dbReference>
<accession>A0ABW5SU70</accession>
<gene>
    <name evidence="2" type="ORF">ACFSVM_21395</name>
</gene>
<dbReference type="Proteomes" id="UP001597540">
    <property type="component" value="Unassembled WGS sequence"/>
</dbReference>
<reference evidence="3" key="1">
    <citation type="journal article" date="2019" name="Int. J. Syst. Evol. Microbiol.">
        <title>The Global Catalogue of Microorganisms (GCM) 10K type strain sequencing project: providing services to taxonomists for standard genome sequencing and annotation.</title>
        <authorList>
            <consortium name="The Broad Institute Genomics Platform"/>
            <consortium name="The Broad Institute Genome Sequencing Center for Infectious Disease"/>
            <person name="Wu L."/>
            <person name="Ma J."/>
        </authorList>
    </citation>
    <scope>NUCLEOTIDE SEQUENCE [LARGE SCALE GENOMIC DNA]</scope>
    <source>
        <strain evidence="3">KCTC 33849</strain>
    </source>
</reference>
<dbReference type="RefSeq" id="WP_379264461.1">
    <property type="nucleotide sequence ID" value="NZ_JBHUMJ010000009.1"/>
</dbReference>
<organism evidence="2 3">
    <name type="scientific">Paenibacillus shunpengii</name>
    <dbReference type="NCBI Taxonomy" id="2054424"/>
    <lineage>
        <taxon>Bacteria</taxon>
        <taxon>Bacillati</taxon>
        <taxon>Bacillota</taxon>
        <taxon>Bacilli</taxon>
        <taxon>Bacillales</taxon>
        <taxon>Paenibacillaceae</taxon>
        <taxon>Paenibacillus</taxon>
    </lineage>
</organism>
<feature type="transmembrane region" description="Helical" evidence="1">
    <location>
        <begin position="32"/>
        <end position="53"/>
    </location>
</feature>